<dbReference type="VEuPathDB" id="VectorBase:PPAPM1_012438"/>
<proteinExistence type="inferred from homology"/>
<dbReference type="VEuPathDB" id="VectorBase:PPAI008002"/>
<feature type="active site" description="Proton donor" evidence="2">
    <location>
        <position position="40"/>
    </location>
</feature>
<dbReference type="SUPFAM" id="SSF56784">
    <property type="entry name" value="HAD-like"/>
    <property type="match status" value="1"/>
</dbReference>
<dbReference type="Proteomes" id="UP000092462">
    <property type="component" value="Unassembled WGS sequence"/>
</dbReference>
<dbReference type="GO" id="GO:0046872">
    <property type="term" value="F:metal ion binding"/>
    <property type="evidence" value="ECO:0007669"/>
    <property type="project" value="UniProtKB-KW"/>
</dbReference>
<dbReference type="NCBIfam" id="TIGR01460">
    <property type="entry name" value="HAD-SF-IIA"/>
    <property type="match status" value="1"/>
</dbReference>
<evidence type="ECO:0000256" key="4">
    <source>
        <dbReference type="PIRSR" id="PIRSR000915-3"/>
    </source>
</evidence>
<name>A0A1B0DIL7_PHLPP</name>
<feature type="binding site" evidence="4">
    <location>
        <position position="259"/>
    </location>
    <ligand>
        <name>Mg(2+)</name>
        <dbReference type="ChEBI" id="CHEBI:18420"/>
    </ligand>
</feature>
<evidence type="ECO:0000256" key="1">
    <source>
        <dbReference type="PIRNR" id="PIRNR000915"/>
    </source>
</evidence>
<feature type="binding site" evidence="3">
    <location>
        <position position="233"/>
    </location>
    <ligand>
        <name>substrate</name>
    </ligand>
</feature>
<protein>
    <submittedName>
        <fullName evidence="5">Uncharacterized protein</fullName>
    </submittedName>
</protein>
<dbReference type="InterPro" id="IPR023214">
    <property type="entry name" value="HAD_sf"/>
</dbReference>
<evidence type="ECO:0000256" key="2">
    <source>
        <dbReference type="PIRSR" id="PIRSR000915-1"/>
    </source>
</evidence>
<dbReference type="EnsemblMetazoa" id="PPAI008002-RA">
    <property type="protein sequence ID" value="PPAI008002-PA"/>
    <property type="gene ID" value="PPAI008002"/>
</dbReference>
<keyword evidence="4" id="KW-0479">Metal-binding</keyword>
<keyword evidence="1" id="KW-0378">Hydrolase</keyword>
<dbReference type="GO" id="GO:0005737">
    <property type="term" value="C:cytoplasm"/>
    <property type="evidence" value="ECO:0007669"/>
    <property type="project" value="TreeGrafter"/>
</dbReference>
<feature type="binding site" evidence="4">
    <location>
        <position position="38"/>
    </location>
    <ligand>
        <name>Mg(2+)</name>
        <dbReference type="ChEBI" id="CHEBI:18420"/>
    </ligand>
</feature>
<reference evidence="5" key="1">
    <citation type="submission" date="2022-08" db="UniProtKB">
        <authorList>
            <consortium name="EnsemblMetazoa"/>
        </authorList>
    </citation>
    <scope>IDENTIFICATION</scope>
    <source>
        <strain evidence="5">Israel</strain>
    </source>
</reference>
<sequence length="318" mass="35692">MHNQEKVRDKLRQVKHILDLSNEEKLLFCKSFDTIMTDCDGVLWSALREIPGIGASINALEASGKRVIYVSNNSTRPAKEYEAKILKMGAKFRYENLVHPMLSIIYYLKKVNFQGLIYVIGTTHTKKLIREAGFKVLDGPNGEVEEDYMKLFRTVHDCEPVKLVIFDNDLNFNYAKFMRADLYLQNPECKLIIGANDFRLPLTQDLDLPGPGPFVDALMASLPPGKKPIVLGKPGEALGEVLKEQFEIKDPKRVLFVGDMITTDIKFSCNVGFQSLLVLSGGTSRDKMLASEDNSAIPDFYADSLADLSTIICSCNRQ</sequence>
<dbReference type="InterPro" id="IPR036412">
    <property type="entry name" value="HAD-like_sf"/>
</dbReference>
<evidence type="ECO:0000313" key="5">
    <source>
        <dbReference type="EnsemblMetazoa" id="PPAI008002-PA"/>
    </source>
</evidence>
<dbReference type="PANTHER" id="PTHR19288">
    <property type="entry name" value="4-NITROPHENYLPHOSPHATASE-RELATED"/>
    <property type="match status" value="1"/>
</dbReference>
<keyword evidence="6" id="KW-1185">Reference proteome</keyword>
<feature type="binding site" evidence="4">
    <location>
        <position position="40"/>
    </location>
    <ligand>
        <name>Mg(2+)</name>
        <dbReference type="ChEBI" id="CHEBI:18420"/>
    </ligand>
</feature>
<dbReference type="GO" id="GO:0016791">
    <property type="term" value="F:phosphatase activity"/>
    <property type="evidence" value="ECO:0007669"/>
    <property type="project" value="TreeGrafter"/>
</dbReference>
<feature type="binding site" evidence="3">
    <location>
        <begin position="71"/>
        <end position="73"/>
    </location>
    <ligand>
        <name>substrate</name>
    </ligand>
</feature>
<comment type="cofactor">
    <cofactor evidence="4">
        <name>Mg(2+)</name>
        <dbReference type="ChEBI" id="CHEBI:18420"/>
    </cofactor>
    <text evidence="4">Divalent metal ions. Mg(2+) is the most effective.</text>
</comment>
<dbReference type="AlphaFoldDB" id="A0A1B0DIL7"/>
<dbReference type="Pfam" id="PF13344">
    <property type="entry name" value="Hydrolase_6"/>
    <property type="match status" value="1"/>
</dbReference>
<keyword evidence="4" id="KW-0460">Magnesium</keyword>
<evidence type="ECO:0000313" key="6">
    <source>
        <dbReference type="Proteomes" id="UP000092462"/>
    </source>
</evidence>
<dbReference type="InterPro" id="IPR006357">
    <property type="entry name" value="HAD-SF_hydro_IIA"/>
</dbReference>
<accession>A0A1B0DIL7</accession>
<dbReference type="Gene3D" id="3.40.50.1000">
    <property type="entry name" value="HAD superfamily/HAD-like"/>
    <property type="match status" value="2"/>
</dbReference>
<dbReference type="PANTHER" id="PTHR19288:SF4">
    <property type="entry name" value="RE04130P-RELATED"/>
    <property type="match status" value="1"/>
</dbReference>
<comment type="similarity">
    <text evidence="1">Belongs to the HAD-like hydrolase superfamily.</text>
</comment>
<organism evidence="5 6">
    <name type="scientific">Phlebotomus papatasi</name>
    <name type="common">Sandfly</name>
    <dbReference type="NCBI Taxonomy" id="29031"/>
    <lineage>
        <taxon>Eukaryota</taxon>
        <taxon>Metazoa</taxon>
        <taxon>Ecdysozoa</taxon>
        <taxon>Arthropoda</taxon>
        <taxon>Hexapoda</taxon>
        <taxon>Insecta</taxon>
        <taxon>Pterygota</taxon>
        <taxon>Neoptera</taxon>
        <taxon>Endopterygota</taxon>
        <taxon>Diptera</taxon>
        <taxon>Nematocera</taxon>
        <taxon>Psychodoidea</taxon>
        <taxon>Psychodidae</taxon>
        <taxon>Phlebotomus</taxon>
        <taxon>Phlebotomus</taxon>
    </lineage>
</organism>
<dbReference type="Pfam" id="PF13242">
    <property type="entry name" value="Hydrolase_like"/>
    <property type="match status" value="1"/>
</dbReference>
<dbReference type="PIRSF" id="PIRSF000915">
    <property type="entry name" value="PGP-type_phosphatase"/>
    <property type="match status" value="1"/>
</dbReference>
<evidence type="ECO:0000256" key="3">
    <source>
        <dbReference type="PIRSR" id="PIRSR000915-2"/>
    </source>
</evidence>
<feature type="active site" description="Nucleophile" evidence="2">
    <location>
        <position position="38"/>
    </location>
</feature>
<dbReference type="EMBL" id="AJVK01006139">
    <property type="status" value="NOT_ANNOTATED_CDS"/>
    <property type="molecule type" value="Genomic_DNA"/>
</dbReference>